<name>Q10NJ5_ORYSJ</name>
<reference evidence="3" key="3">
    <citation type="journal article" date="2008" name="Nucleic Acids Res.">
        <title>The rice annotation project database (RAP-DB): 2008 update.</title>
        <authorList>
            <consortium name="The rice annotation project (RAP)"/>
        </authorList>
    </citation>
    <scope>GENOME REANNOTATION</scope>
    <source>
        <strain evidence="3">cv. Nipponbare</strain>
    </source>
</reference>
<reference evidence="3" key="2">
    <citation type="journal article" date="2005" name="Nature">
        <title>The map-based sequence of the rice genome.</title>
        <authorList>
            <consortium name="International rice genome sequencing project (IRGSP)"/>
            <person name="Matsumoto T."/>
            <person name="Wu J."/>
            <person name="Kanamori H."/>
            <person name="Katayose Y."/>
            <person name="Fujisawa M."/>
            <person name="Namiki N."/>
            <person name="Mizuno H."/>
            <person name="Yamamoto K."/>
            <person name="Antonio B.A."/>
            <person name="Baba T."/>
            <person name="Sakata K."/>
            <person name="Nagamura Y."/>
            <person name="Aoki H."/>
            <person name="Arikawa K."/>
            <person name="Arita K."/>
            <person name="Bito T."/>
            <person name="Chiden Y."/>
            <person name="Fujitsuka N."/>
            <person name="Fukunaka R."/>
            <person name="Hamada M."/>
            <person name="Harada C."/>
            <person name="Hayashi A."/>
            <person name="Hijishita S."/>
            <person name="Honda M."/>
            <person name="Hosokawa S."/>
            <person name="Ichikawa Y."/>
            <person name="Idonuma A."/>
            <person name="Iijima M."/>
            <person name="Ikeda M."/>
            <person name="Ikeno M."/>
            <person name="Ito K."/>
            <person name="Ito S."/>
            <person name="Ito T."/>
            <person name="Ito Y."/>
            <person name="Ito Y."/>
            <person name="Iwabuchi A."/>
            <person name="Kamiya K."/>
            <person name="Karasawa W."/>
            <person name="Kurita K."/>
            <person name="Katagiri S."/>
            <person name="Kikuta A."/>
            <person name="Kobayashi H."/>
            <person name="Kobayashi N."/>
            <person name="Machita K."/>
            <person name="Maehara T."/>
            <person name="Masukawa M."/>
            <person name="Mizubayashi T."/>
            <person name="Mukai Y."/>
            <person name="Nagasaki H."/>
            <person name="Nagata Y."/>
            <person name="Naito S."/>
            <person name="Nakashima M."/>
            <person name="Nakama Y."/>
            <person name="Nakamichi Y."/>
            <person name="Nakamura M."/>
            <person name="Meguro A."/>
            <person name="Negishi M."/>
            <person name="Ohta I."/>
            <person name="Ohta T."/>
            <person name="Okamoto M."/>
            <person name="Ono N."/>
            <person name="Saji S."/>
            <person name="Sakaguchi M."/>
            <person name="Sakai K."/>
            <person name="Shibata M."/>
            <person name="Shimokawa T."/>
            <person name="Song J."/>
            <person name="Takazaki Y."/>
            <person name="Terasawa K."/>
            <person name="Tsugane M."/>
            <person name="Tsuji K."/>
            <person name="Ueda S."/>
            <person name="Waki K."/>
            <person name="Yamagata H."/>
            <person name="Yamamoto M."/>
            <person name="Yamamoto S."/>
            <person name="Yamane H."/>
            <person name="Yoshiki S."/>
            <person name="Yoshihara R."/>
            <person name="Yukawa K."/>
            <person name="Zhong H."/>
            <person name="Yano M."/>
            <person name="Yuan Q."/>
            <person name="Ouyang S."/>
            <person name="Liu J."/>
            <person name="Jones K.M."/>
            <person name="Gansberger K."/>
            <person name="Moffat K."/>
            <person name="Hill J."/>
            <person name="Bera J."/>
            <person name="Fadrosh D."/>
            <person name="Jin S."/>
            <person name="Johri S."/>
            <person name="Kim M."/>
            <person name="Overton L."/>
            <person name="Reardon M."/>
            <person name="Tsitrin T."/>
            <person name="Vuong H."/>
            <person name="Weaver B."/>
            <person name="Ciecko A."/>
            <person name="Tallon L."/>
            <person name="Jackson J."/>
            <person name="Pai G."/>
            <person name="Aken S.V."/>
            <person name="Utterback T."/>
            <person name="Reidmuller S."/>
            <person name="Feldblyum T."/>
            <person name="Hsiao J."/>
            <person name="Zismann V."/>
            <person name="Iobst S."/>
            <person name="de Vazeille A.R."/>
            <person name="Buell C.R."/>
            <person name="Ying K."/>
            <person name="Li Y."/>
            <person name="Lu T."/>
            <person name="Huang Y."/>
            <person name="Zhao Q."/>
            <person name="Feng Q."/>
            <person name="Zhang L."/>
            <person name="Zhu J."/>
            <person name="Weng Q."/>
            <person name="Mu J."/>
            <person name="Lu Y."/>
            <person name="Fan D."/>
            <person name="Liu Y."/>
            <person name="Guan J."/>
            <person name="Zhang Y."/>
            <person name="Yu S."/>
            <person name="Liu X."/>
            <person name="Zhang Y."/>
            <person name="Hong G."/>
            <person name="Han B."/>
            <person name="Choisne N."/>
            <person name="Demange N."/>
            <person name="Orjeda G."/>
            <person name="Samain S."/>
            <person name="Cattolico L."/>
            <person name="Pelletier E."/>
            <person name="Couloux A."/>
            <person name="Segurens B."/>
            <person name="Wincker P."/>
            <person name="D'Hont A."/>
            <person name="Scarpelli C."/>
            <person name="Weissenbach J."/>
            <person name="Salanoubat M."/>
            <person name="Quetier F."/>
            <person name="Yu Y."/>
            <person name="Kim H.R."/>
            <person name="Rambo T."/>
            <person name="Currie J."/>
            <person name="Collura K."/>
            <person name="Luo M."/>
            <person name="Yang T."/>
            <person name="Ammiraju J.S.S."/>
            <person name="Engler F."/>
            <person name="Soderlund C."/>
            <person name="Wing R.A."/>
            <person name="Palmer L.E."/>
            <person name="de la Bastide M."/>
            <person name="Spiegel L."/>
            <person name="Nascimento L."/>
            <person name="Zutavern T."/>
            <person name="O'Shaughnessy A."/>
            <person name="Dike S."/>
            <person name="Dedhia N."/>
            <person name="Preston R."/>
            <person name="Balija V."/>
            <person name="McCombie W.R."/>
            <person name="Chow T."/>
            <person name="Chen H."/>
            <person name="Chung M."/>
            <person name="Chen C."/>
            <person name="Shaw J."/>
            <person name="Wu H."/>
            <person name="Hsiao K."/>
            <person name="Chao Y."/>
            <person name="Chu M."/>
            <person name="Cheng C."/>
            <person name="Hour A."/>
            <person name="Lee P."/>
            <person name="Lin S."/>
            <person name="Lin Y."/>
            <person name="Liou J."/>
            <person name="Liu S."/>
            <person name="Hsing Y."/>
            <person name="Raghuvanshi S."/>
            <person name="Mohanty A."/>
            <person name="Bharti A.K."/>
            <person name="Gaur A."/>
            <person name="Gupta V."/>
            <person name="Kumar D."/>
            <person name="Ravi V."/>
            <person name="Vij S."/>
            <person name="Kapur A."/>
            <person name="Khurana P."/>
            <person name="Khurana P."/>
            <person name="Khurana J.P."/>
            <person name="Tyagi A.K."/>
            <person name="Gaikwad K."/>
            <person name="Singh A."/>
            <person name="Dalal V."/>
            <person name="Srivastava S."/>
            <person name="Dixit A."/>
            <person name="Pal A.K."/>
            <person name="Ghazi I.A."/>
            <person name="Yadav M."/>
            <person name="Pandit A."/>
            <person name="Bhargava A."/>
            <person name="Sureshbabu K."/>
            <person name="Batra K."/>
            <person name="Sharma T.R."/>
            <person name="Mohapatra T."/>
            <person name="Singh N.K."/>
            <person name="Messing J."/>
            <person name="Nelson A.B."/>
            <person name="Fuks G."/>
            <person name="Kavchok S."/>
            <person name="Keizer G."/>
            <person name="Linton E."/>
            <person name="Llaca V."/>
            <person name="Song R."/>
            <person name="Tanyolac B."/>
            <person name="Young S."/>
            <person name="Ho-Il K."/>
            <person name="Hahn J.H."/>
            <person name="Sangsakoo G."/>
            <person name="Vanavichit A."/>
            <person name="de Mattos Luiz.A.T."/>
            <person name="Zimmer P.D."/>
            <person name="Malone G."/>
            <person name="Dellagostin O."/>
            <person name="de Oliveira A.C."/>
            <person name="Bevan M."/>
            <person name="Bancroft I."/>
            <person name="Minx P."/>
            <person name="Cordum H."/>
            <person name="Wilson R."/>
            <person name="Cheng Z."/>
            <person name="Jin W."/>
            <person name="Jiang J."/>
            <person name="Leong S.A."/>
            <person name="Iwama H."/>
            <person name="Gojobori T."/>
            <person name="Itoh T."/>
            <person name="Niimura Y."/>
            <person name="Fujii Y."/>
            <person name="Habara T."/>
            <person name="Sakai H."/>
            <person name="Sato Y."/>
            <person name="Wilson G."/>
            <person name="Kumar K."/>
            <person name="McCouch S."/>
            <person name="Juretic N."/>
            <person name="Hoen D."/>
            <person name="Wright S."/>
            <person name="Bruskiewich R."/>
            <person name="Bureau T."/>
            <person name="Miyao A."/>
            <person name="Hirochika H."/>
            <person name="Nishikawa T."/>
            <person name="Kadowaki K."/>
            <person name="Sugiura M."/>
            <person name="Burr B."/>
            <person name="Sasaki T."/>
        </authorList>
    </citation>
    <scope>NUCLEOTIDE SEQUENCE [LARGE SCALE GENOMIC DNA]</scope>
    <source>
        <strain evidence="3">cv. Nipponbare</strain>
    </source>
</reference>
<organism evidence="1 3">
    <name type="scientific">Oryza sativa subsp. japonica</name>
    <name type="common">Rice</name>
    <dbReference type="NCBI Taxonomy" id="39947"/>
    <lineage>
        <taxon>Eukaryota</taxon>
        <taxon>Viridiplantae</taxon>
        <taxon>Streptophyta</taxon>
        <taxon>Embryophyta</taxon>
        <taxon>Tracheophyta</taxon>
        <taxon>Spermatophyta</taxon>
        <taxon>Magnoliopsida</taxon>
        <taxon>Liliopsida</taxon>
        <taxon>Poales</taxon>
        <taxon>Poaceae</taxon>
        <taxon>BOP clade</taxon>
        <taxon>Oryzoideae</taxon>
        <taxon>Oryzeae</taxon>
        <taxon>Oryzinae</taxon>
        <taxon>Oryza</taxon>
        <taxon>Oryza sativa</taxon>
    </lineage>
</organism>
<dbReference type="AlphaFoldDB" id="Q10NJ5"/>
<dbReference type="Proteomes" id="UP000000763">
    <property type="component" value="Chromosome 3"/>
</dbReference>
<dbReference type="EMBL" id="AC135208">
    <property type="protein sequence ID" value="AAP06888.1"/>
    <property type="molecule type" value="Genomic_DNA"/>
</dbReference>
<gene>
    <name evidence="1" type="ORF">OJ1364E02.16</name>
    <name evidence="2" type="ORF">OJA1364E02.6</name>
</gene>
<reference evidence="1" key="1">
    <citation type="submission" date="2003-04" db="EMBL/GenBank/DDBJ databases">
        <title>Rice Genomic Sequence.</title>
        <authorList>
            <person name="Wing R.A."/>
            <person name="Yu Y."/>
            <person name="Soderlund C."/>
            <person name="Kim H.-R."/>
            <person name="Rambo T."/>
            <person name="Currie J."/>
            <person name="Collura K."/>
        </authorList>
    </citation>
    <scope>NUCLEOTIDE SEQUENCE</scope>
</reference>
<protein>
    <submittedName>
        <fullName evidence="1">Uncharacterized protein</fullName>
    </submittedName>
</protein>
<evidence type="ECO:0000313" key="3">
    <source>
        <dbReference type="Proteomes" id="UP000000763"/>
    </source>
</evidence>
<evidence type="ECO:0000313" key="2">
    <source>
        <dbReference type="EMBL" id="AAP06896.1"/>
    </source>
</evidence>
<proteinExistence type="predicted"/>
<sequence length="85" mass="8977">MARQLSTPHVCLTVLNATGGSWGVALIKGGSAWAPSSLAPPAKWRLGEGLGAKRCKGPRGMTWHPEASTPRPLLRFADCGGRTRL</sequence>
<accession>Q10NJ5</accession>
<evidence type="ECO:0000313" key="1">
    <source>
        <dbReference type="EMBL" id="AAP06888.1"/>
    </source>
</evidence>
<dbReference type="EMBL" id="AC139168">
    <property type="protein sequence ID" value="AAP06896.1"/>
    <property type="molecule type" value="Genomic_DNA"/>
</dbReference>